<keyword evidence="5 6" id="KW-0472">Membrane</keyword>
<evidence type="ECO:0000256" key="3">
    <source>
        <dbReference type="ARBA" id="ARBA00022692"/>
    </source>
</evidence>
<dbReference type="GO" id="GO:0016020">
    <property type="term" value="C:membrane"/>
    <property type="evidence" value="ECO:0007669"/>
    <property type="project" value="UniProtKB-SubCell"/>
</dbReference>
<comment type="similarity">
    <text evidence="2">Belongs to the Orai family.</text>
</comment>
<evidence type="ECO:0000313" key="9">
    <source>
        <dbReference type="Proteomes" id="UP000663873"/>
    </source>
</evidence>
<dbReference type="Pfam" id="PF07856">
    <property type="entry name" value="Orai-1"/>
    <property type="match status" value="1"/>
</dbReference>
<dbReference type="Gene3D" id="1.20.140.140">
    <property type="entry name" value="Calcium release-activated calcium channel protein Orai"/>
    <property type="match status" value="1"/>
</dbReference>
<proteinExistence type="inferred from homology"/>
<accession>A0A819UNJ4</accession>
<evidence type="ECO:0000256" key="1">
    <source>
        <dbReference type="ARBA" id="ARBA00004141"/>
    </source>
</evidence>
<keyword evidence="3 6" id="KW-0812">Transmembrane</keyword>
<evidence type="ECO:0000313" key="7">
    <source>
        <dbReference type="EMBL" id="CAF3318970.1"/>
    </source>
</evidence>
<keyword evidence="9" id="KW-1185">Reference proteome</keyword>
<evidence type="ECO:0000256" key="5">
    <source>
        <dbReference type="ARBA" id="ARBA00023136"/>
    </source>
</evidence>
<feature type="transmembrane region" description="Helical" evidence="6">
    <location>
        <begin position="80"/>
        <end position="103"/>
    </location>
</feature>
<dbReference type="Proteomes" id="UP000663873">
    <property type="component" value="Unassembled WGS sequence"/>
</dbReference>
<protein>
    <submittedName>
        <fullName evidence="8">Uncharacterized protein</fullName>
    </submittedName>
</protein>
<evidence type="ECO:0000256" key="6">
    <source>
        <dbReference type="SAM" id="Phobius"/>
    </source>
</evidence>
<gene>
    <name evidence="7" type="ORF">TIS948_LOCUS20004</name>
    <name evidence="8" type="ORF">UJA718_LOCUS116</name>
</gene>
<name>A0A819UNJ4_9BILA</name>
<dbReference type="AlphaFoldDB" id="A0A819UNJ4"/>
<evidence type="ECO:0000256" key="4">
    <source>
        <dbReference type="ARBA" id="ARBA00022989"/>
    </source>
</evidence>
<sequence>MRCLMWPSKHSIERNNNNNGRTLVGKKYRKIDQQLLNLVYHKSKLETIDETLAVLGGYAIIARVEFSSDSYPNVPSRDGVLTACAIVSCLLINVHLLALLIIIRAAVFLHPKDLESIEHNAITNVASLHISSTTTLTTRISGNR</sequence>
<dbReference type="Proteomes" id="UP000663825">
    <property type="component" value="Unassembled WGS sequence"/>
</dbReference>
<reference evidence="8" key="1">
    <citation type="submission" date="2021-02" db="EMBL/GenBank/DDBJ databases">
        <authorList>
            <person name="Nowell W R."/>
        </authorList>
    </citation>
    <scope>NUCLEOTIDE SEQUENCE</scope>
</reference>
<organism evidence="8 9">
    <name type="scientific">Rotaria socialis</name>
    <dbReference type="NCBI Taxonomy" id="392032"/>
    <lineage>
        <taxon>Eukaryota</taxon>
        <taxon>Metazoa</taxon>
        <taxon>Spiralia</taxon>
        <taxon>Gnathifera</taxon>
        <taxon>Rotifera</taxon>
        <taxon>Eurotatoria</taxon>
        <taxon>Bdelloidea</taxon>
        <taxon>Philodinida</taxon>
        <taxon>Philodinidae</taxon>
        <taxon>Rotaria</taxon>
    </lineage>
</organism>
<dbReference type="InterPro" id="IPR012446">
    <property type="entry name" value="CRAC_channel"/>
</dbReference>
<comment type="subcellular location">
    <subcellularLocation>
        <location evidence="1">Membrane</location>
        <topology evidence="1">Multi-pass membrane protein</topology>
    </subcellularLocation>
</comment>
<evidence type="ECO:0000256" key="2">
    <source>
        <dbReference type="ARBA" id="ARBA00008062"/>
    </source>
</evidence>
<evidence type="ECO:0000313" key="8">
    <source>
        <dbReference type="EMBL" id="CAF4098173.1"/>
    </source>
</evidence>
<keyword evidence="4 6" id="KW-1133">Transmembrane helix</keyword>
<dbReference type="EMBL" id="CAJNXB010003517">
    <property type="protein sequence ID" value="CAF3318970.1"/>
    <property type="molecule type" value="Genomic_DNA"/>
</dbReference>
<dbReference type="OrthoDB" id="10567192at2759"/>
<dbReference type="EMBL" id="CAJOBP010000005">
    <property type="protein sequence ID" value="CAF4098173.1"/>
    <property type="molecule type" value="Genomic_DNA"/>
</dbReference>
<dbReference type="InterPro" id="IPR038350">
    <property type="entry name" value="Orai_sf"/>
</dbReference>
<comment type="caution">
    <text evidence="8">The sequence shown here is derived from an EMBL/GenBank/DDBJ whole genome shotgun (WGS) entry which is preliminary data.</text>
</comment>